<proteinExistence type="predicted"/>
<sequence>MMVVISLIACRITQDSDKFVITNNAHLEAEPSKGLFAKFITFVHLDNTVVDSAIPFNSSSARRATASRRRFVRILQLMPNSRIARHQSIPLPDIYSGYPDVQEKRMISVQKAMIWRLALKFRNLQLQHIYTEEPSTFNVNHVNV</sequence>
<dbReference type="EMBL" id="LXFE01002320">
    <property type="protein sequence ID" value="OLL23071.1"/>
    <property type="molecule type" value="Genomic_DNA"/>
</dbReference>
<evidence type="ECO:0000313" key="2">
    <source>
        <dbReference type="Proteomes" id="UP000186594"/>
    </source>
</evidence>
<gene>
    <name evidence="1" type="ORF">NEOLI_004134</name>
</gene>
<protein>
    <submittedName>
        <fullName evidence="1">Uncharacterized protein</fullName>
    </submittedName>
</protein>
<evidence type="ECO:0000313" key="1">
    <source>
        <dbReference type="EMBL" id="OLL23071.1"/>
    </source>
</evidence>
<keyword evidence="2" id="KW-1185">Reference proteome</keyword>
<comment type="caution">
    <text evidence="1">The sequence shown here is derived from an EMBL/GenBank/DDBJ whole genome shotgun (WGS) entry which is preliminary data.</text>
</comment>
<name>A0A1U7LKM2_NEOID</name>
<dbReference type="Proteomes" id="UP000186594">
    <property type="component" value="Unassembled WGS sequence"/>
</dbReference>
<organism evidence="1 2">
    <name type="scientific">Neolecta irregularis (strain DAH-3)</name>
    <dbReference type="NCBI Taxonomy" id="1198029"/>
    <lineage>
        <taxon>Eukaryota</taxon>
        <taxon>Fungi</taxon>
        <taxon>Dikarya</taxon>
        <taxon>Ascomycota</taxon>
        <taxon>Taphrinomycotina</taxon>
        <taxon>Neolectales</taxon>
        <taxon>Neolectaceae</taxon>
        <taxon>Neolecta</taxon>
    </lineage>
</organism>
<accession>A0A1U7LKM2</accession>
<reference evidence="1 2" key="1">
    <citation type="submission" date="2016-04" db="EMBL/GenBank/DDBJ databases">
        <title>Evolutionary innovation and constraint leading to complex multicellularity in the Ascomycota.</title>
        <authorList>
            <person name="Cisse O."/>
            <person name="Nguyen A."/>
            <person name="Hewitt D.A."/>
            <person name="Jedd G."/>
            <person name="Stajich J.E."/>
        </authorList>
    </citation>
    <scope>NUCLEOTIDE SEQUENCE [LARGE SCALE GENOMIC DNA]</scope>
    <source>
        <strain evidence="1 2">DAH-3</strain>
    </source>
</reference>
<dbReference type="AlphaFoldDB" id="A0A1U7LKM2"/>